<dbReference type="EMBL" id="JAEHHL010000001">
    <property type="protein sequence ID" value="MBK0398102.1"/>
    <property type="molecule type" value="Genomic_DNA"/>
</dbReference>
<dbReference type="SUPFAM" id="SSF111369">
    <property type="entry name" value="HlyD-like secretion proteins"/>
    <property type="match status" value="1"/>
</dbReference>
<dbReference type="AlphaFoldDB" id="A0A8J7SA46"/>
<dbReference type="RefSeq" id="WP_200606730.1">
    <property type="nucleotide sequence ID" value="NZ_JAEHHL010000001.1"/>
</dbReference>
<gene>
    <name evidence="7" type="ORF">H0I76_02780</name>
</gene>
<evidence type="ECO:0000256" key="4">
    <source>
        <dbReference type="SAM" id="Phobius"/>
    </source>
</evidence>
<name>A0A8J7SA46_9RHOB</name>
<comment type="similarity">
    <text evidence="2">Belongs to the membrane fusion protein (MFP) (TC 8.A.1) family.</text>
</comment>
<comment type="subcellular location">
    <subcellularLocation>
        <location evidence="1">Cell envelope</location>
    </subcellularLocation>
</comment>
<evidence type="ECO:0000256" key="3">
    <source>
        <dbReference type="ARBA" id="ARBA00022448"/>
    </source>
</evidence>
<dbReference type="GO" id="GO:1990281">
    <property type="term" value="C:efflux pump complex"/>
    <property type="evidence" value="ECO:0007669"/>
    <property type="project" value="TreeGrafter"/>
</dbReference>
<dbReference type="Proteomes" id="UP000655420">
    <property type="component" value="Unassembled WGS sequence"/>
</dbReference>
<dbReference type="InterPro" id="IPR006143">
    <property type="entry name" value="RND_pump_MFP"/>
</dbReference>
<dbReference type="PANTHER" id="PTHR30469">
    <property type="entry name" value="MULTIDRUG RESISTANCE PROTEIN MDTA"/>
    <property type="match status" value="1"/>
</dbReference>
<feature type="transmembrane region" description="Helical" evidence="4">
    <location>
        <begin position="30"/>
        <end position="52"/>
    </location>
</feature>
<reference evidence="7" key="1">
    <citation type="submission" date="2020-12" db="EMBL/GenBank/DDBJ databases">
        <title>Bacterial taxonomy.</title>
        <authorList>
            <person name="Pan X."/>
        </authorList>
    </citation>
    <scope>NUCLEOTIDE SEQUENCE</scope>
    <source>
        <strain evidence="7">M0105</strain>
    </source>
</reference>
<dbReference type="InterPro" id="IPR058627">
    <property type="entry name" value="MdtA-like_C"/>
</dbReference>
<dbReference type="GO" id="GO:0015562">
    <property type="term" value="F:efflux transmembrane transporter activity"/>
    <property type="evidence" value="ECO:0007669"/>
    <property type="project" value="TreeGrafter"/>
</dbReference>
<evidence type="ECO:0000313" key="7">
    <source>
        <dbReference type="EMBL" id="MBK0398102.1"/>
    </source>
</evidence>
<dbReference type="InterPro" id="IPR058625">
    <property type="entry name" value="MdtA-like_BSH"/>
</dbReference>
<keyword evidence="3" id="KW-0813">Transport</keyword>
<dbReference type="Pfam" id="PF25967">
    <property type="entry name" value="RND-MFP_C"/>
    <property type="match status" value="1"/>
</dbReference>
<dbReference type="Gene3D" id="1.10.287.470">
    <property type="entry name" value="Helix hairpin bin"/>
    <property type="match status" value="1"/>
</dbReference>
<comment type="caution">
    <text evidence="7">The sequence shown here is derived from an EMBL/GenBank/DDBJ whole genome shotgun (WGS) entry which is preliminary data.</text>
</comment>
<keyword evidence="4" id="KW-0812">Transmembrane</keyword>
<keyword evidence="4" id="KW-1133">Transmembrane helix</keyword>
<dbReference type="NCBIfam" id="TIGR01730">
    <property type="entry name" value="RND_mfp"/>
    <property type="match status" value="1"/>
</dbReference>
<sequence length="430" mass="45729">MTRIEPIEIPTQPAGTRIPLAPRVSLWRRILAAVLKTVVPLVLLAAAGWVAYQIIDTAPVADRRDRPRLARLVEVVEAAPAAEGPMLDVWGDVAAPRVLNLRPEVSGLVIDLNPDLITGGEVAAGELLVGIDDRTARQAVAGAEAAIRQIDARIAIERGQGARAALDLGRLPGRASLTDEQRALILREPQMAELRAEREAAEAALERAALDLARTRITAPFDALVDSADVAQGSYLTAGTEIATLVPVDRFEVRLAVPLSALAWLDLAEGAEVRFTQPGVWPEGAFRTGRVLRVSPRLNPAARMAEVIAEVGDPMARTPENEGKPPLLLGSFLRASMQARAVPGAVTLPRAAVRDGDTVWVMTPDDRLDIRPVVIAWRGAREVLISDGLAPGERVVTTVLASVSNGMALRLPASEAPSTADASRSGGTTR</sequence>
<keyword evidence="4" id="KW-0472">Membrane</keyword>
<protein>
    <submittedName>
        <fullName evidence="7">Efflux RND transporter periplasmic adaptor subunit</fullName>
    </submittedName>
</protein>
<dbReference type="Gene3D" id="2.40.420.20">
    <property type="match status" value="1"/>
</dbReference>
<feature type="domain" description="Multidrug resistance protein MdtA-like barrel-sandwich hybrid" evidence="5">
    <location>
        <begin position="98"/>
        <end position="245"/>
    </location>
</feature>
<feature type="domain" description="Multidrug resistance protein MdtA-like C-terminal permuted SH3" evidence="6">
    <location>
        <begin position="345"/>
        <end position="397"/>
    </location>
</feature>
<dbReference type="Pfam" id="PF25917">
    <property type="entry name" value="BSH_RND"/>
    <property type="match status" value="1"/>
</dbReference>
<proteinExistence type="inferred from homology"/>
<accession>A0A8J7SA46</accession>
<dbReference type="Gene3D" id="2.40.30.170">
    <property type="match status" value="1"/>
</dbReference>
<evidence type="ECO:0000259" key="5">
    <source>
        <dbReference type="Pfam" id="PF25917"/>
    </source>
</evidence>
<keyword evidence="8" id="KW-1185">Reference proteome</keyword>
<dbReference type="Gene3D" id="2.40.50.100">
    <property type="match status" value="1"/>
</dbReference>
<dbReference type="PANTHER" id="PTHR30469:SF12">
    <property type="entry name" value="MULTIDRUG RESISTANCE PROTEIN MDTA"/>
    <property type="match status" value="1"/>
</dbReference>
<evidence type="ECO:0000256" key="2">
    <source>
        <dbReference type="ARBA" id="ARBA00009477"/>
    </source>
</evidence>
<evidence type="ECO:0000259" key="6">
    <source>
        <dbReference type="Pfam" id="PF25967"/>
    </source>
</evidence>
<organism evidence="7 8">
    <name type="scientific">Thermohalobaculum xanthum</name>
    <dbReference type="NCBI Taxonomy" id="2753746"/>
    <lineage>
        <taxon>Bacteria</taxon>
        <taxon>Pseudomonadati</taxon>
        <taxon>Pseudomonadota</taxon>
        <taxon>Alphaproteobacteria</taxon>
        <taxon>Rhodobacterales</taxon>
        <taxon>Paracoccaceae</taxon>
        <taxon>Thermohalobaculum</taxon>
    </lineage>
</organism>
<evidence type="ECO:0000313" key="8">
    <source>
        <dbReference type="Proteomes" id="UP000655420"/>
    </source>
</evidence>
<evidence type="ECO:0000256" key="1">
    <source>
        <dbReference type="ARBA" id="ARBA00004196"/>
    </source>
</evidence>